<keyword evidence="3 5" id="KW-0963">Cytoplasm</keyword>
<dbReference type="SUPFAM" id="SSF55194">
    <property type="entry name" value="Ribosome recycling factor, RRF"/>
    <property type="match status" value="1"/>
</dbReference>
<evidence type="ECO:0000256" key="3">
    <source>
        <dbReference type="ARBA" id="ARBA00022490"/>
    </source>
</evidence>
<dbReference type="NCBIfam" id="TIGR00496">
    <property type="entry name" value="frr"/>
    <property type="match status" value="1"/>
</dbReference>
<protein>
    <recommendedName>
        <fullName evidence="5">Ribosome-recycling factor</fullName>
        <shortName evidence="5">RRF</shortName>
    </recommendedName>
    <alternativeName>
        <fullName evidence="5">Ribosome-releasing factor</fullName>
    </alternativeName>
</protein>
<dbReference type="CDD" id="cd00520">
    <property type="entry name" value="RRF"/>
    <property type="match status" value="1"/>
</dbReference>
<keyword evidence="4 5" id="KW-0648">Protein biosynthesis</keyword>
<dbReference type="OrthoDB" id="9804006at2"/>
<dbReference type="InterPro" id="IPR036191">
    <property type="entry name" value="RRF_sf"/>
</dbReference>
<dbReference type="GO" id="GO:0006415">
    <property type="term" value="P:translational termination"/>
    <property type="evidence" value="ECO:0007669"/>
    <property type="project" value="UniProtKB-UniRule"/>
</dbReference>
<dbReference type="Pfam" id="PF01765">
    <property type="entry name" value="RRF"/>
    <property type="match status" value="1"/>
</dbReference>
<dbReference type="HAMAP" id="MF_00040">
    <property type="entry name" value="RRF"/>
    <property type="match status" value="1"/>
</dbReference>
<evidence type="ECO:0000313" key="7">
    <source>
        <dbReference type="EMBL" id="AEG60133.1"/>
    </source>
</evidence>
<dbReference type="Gene3D" id="3.30.1360.40">
    <property type="match status" value="1"/>
</dbReference>
<evidence type="ECO:0000259" key="6">
    <source>
        <dbReference type="Pfam" id="PF01765"/>
    </source>
</evidence>
<comment type="subcellular location">
    <subcellularLocation>
        <location evidence="1 5">Cytoplasm</location>
    </subcellularLocation>
</comment>
<organism evidence="7 8">
    <name type="scientific">Desulforamulus ruminis (strain ATCC 23193 / DSM 2154 / NCIMB 8452 / DL)</name>
    <name type="common">Desulfotomaculum ruminis</name>
    <dbReference type="NCBI Taxonomy" id="696281"/>
    <lineage>
        <taxon>Bacteria</taxon>
        <taxon>Bacillati</taxon>
        <taxon>Bacillota</taxon>
        <taxon>Clostridia</taxon>
        <taxon>Eubacteriales</taxon>
        <taxon>Peptococcaceae</taxon>
        <taxon>Desulforamulus</taxon>
    </lineage>
</organism>
<dbReference type="FunFam" id="3.30.1360.40:FF:000001">
    <property type="entry name" value="Ribosome-recycling factor"/>
    <property type="match status" value="1"/>
</dbReference>
<sequence>MVKEIISAAEENLKKSVEVVRKEFASLRAGRATPALVDKVTVSYYGTPTPLNQLANISVPEARTLLIQPWDKSAMPEIERAILKSDLGITPTSDGTVIRLTIPQLTQERRVELVKSVKKKAEEGRVAIRNVRRDINDTLKSKQKEGVPEDEVKRGQDDMQKLTDKYIKEIDEMVKTKEQEIMQV</sequence>
<dbReference type="RefSeq" id="WP_013841897.1">
    <property type="nucleotide sequence ID" value="NC_015589.1"/>
</dbReference>
<dbReference type="KEGG" id="dru:Desru_1872"/>
<dbReference type="InterPro" id="IPR023584">
    <property type="entry name" value="Ribosome_recyc_fac_dom"/>
</dbReference>
<name>F6DU58_DESRL</name>
<dbReference type="HOGENOM" id="CLU_073981_2_0_9"/>
<comment type="function">
    <text evidence="5">Responsible for the release of ribosomes from messenger RNA at the termination of protein biosynthesis. May increase the efficiency of translation by recycling ribosomes from one round of translation to another.</text>
</comment>
<evidence type="ECO:0000256" key="2">
    <source>
        <dbReference type="ARBA" id="ARBA00005912"/>
    </source>
</evidence>
<dbReference type="GO" id="GO:0043023">
    <property type="term" value="F:ribosomal large subunit binding"/>
    <property type="evidence" value="ECO:0007669"/>
    <property type="project" value="TreeGrafter"/>
</dbReference>
<feature type="domain" description="Ribosome recycling factor" evidence="6">
    <location>
        <begin position="21"/>
        <end position="182"/>
    </location>
</feature>
<evidence type="ECO:0000313" key="8">
    <source>
        <dbReference type="Proteomes" id="UP000009234"/>
    </source>
</evidence>
<dbReference type="FunFam" id="1.10.132.20:FF:000001">
    <property type="entry name" value="Ribosome-recycling factor"/>
    <property type="match status" value="1"/>
</dbReference>
<dbReference type="GO" id="GO:0005737">
    <property type="term" value="C:cytoplasm"/>
    <property type="evidence" value="ECO:0007669"/>
    <property type="project" value="UniProtKB-SubCell"/>
</dbReference>
<evidence type="ECO:0000256" key="5">
    <source>
        <dbReference type="HAMAP-Rule" id="MF_00040"/>
    </source>
</evidence>
<keyword evidence="8" id="KW-1185">Reference proteome</keyword>
<dbReference type="STRING" id="696281.Desru_1872"/>
<dbReference type="InterPro" id="IPR002661">
    <property type="entry name" value="Ribosome_recyc_fac"/>
</dbReference>
<comment type="similarity">
    <text evidence="2 5">Belongs to the RRF family.</text>
</comment>
<dbReference type="Proteomes" id="UP000009234">
    <property type="component" value="Chromosome"/>
</dbReference>
<proteinExistence type="inferred from homology"/>
<accession>F6DU58</accession>
<gene>
    <name evidence="5" type="primary">frr</name>
    <name evidence="7" type="ordered locus">Desru_1872</name>
</gene>
<evidence type="ECO:0000256" key="4">
    <source>
        <dbReference type="ARBA" id="ARBA00022917"/>
    </source>
</evidence>
<evidence type="ECO:0000256" key="1">
    <source>
        <dbReference type="ARBA" id="ARBA00004496"/>
    </source>
</evidence>
<dbReference type="Gene3D" id="1.10.132.20">
    <property type="entry name" value="Ribosome-recycling factor"/>
    <property type="match status" value="1"/>
</dbReference>
<dbReference type="eggNOG" id="COG0233">
    <property type="taxonomic scope" value="Bacteria"/>
</dbReference>
<dbReference type="PANTHER" id="PTHR20982">
    <property type="entry name" value="RIBOSOME RECYCLING FACTOR"/>
    <property type="match status" value="1"/>
</dbReference>
<dbReference type="EMBL" id="CP002780">
    <property type="protein sequence ID" value="AEG60133.1"/>
    <property type="molecule type" value="Genomic_DNA"/>
</dbReference>
<dbReference type="AlphaFoldDB" id="F6DU58"/>
<reference evidence="8" key="1">
    <citation type="submission" date="2011-05" db="EMBL/GenBank/DDBJ databases">
        <title>Complete sequence of Desulfotomaculum ruminis DSM 2154.</title>
        <authorList>
            <person name="Lucas S."/>
            <person name="Copeland A."/>
            <person name="Lapidus A."/>
            <person name="Cheng J.-F."/>
            <person name="Goodwin L."/>
            <person name="Pitluck S."/>
            <person name="Lu M."/>
            <person name="Detter J.C."/>
            <person name="Han C."/>
            <person name="Tapia R."/>
            <person name="Land M."/>
            <person name="Hauser L."/>
            <person name="Kyrpides N."/>
            <person name="Ivanova N."/>
            <person name="Mikhailova N."/>
            <person name="Pagani I."/>
            <person name="Stams A.J.M."/>
            <person name="Plugge C.M."/>
            <person name="Muyzer G."/>
            <person name="Kuever J."/>
            <person name="Parshina S.N."/>
            <person name="Ivanova A.E."/>
            <person name="Nazina T.N."/>
            <person name="Brambilla E."/>
            <person name="Spring S."/>
            <person name="Klenk H.-P."/>
            <person name="Woyke T."/>
        </authorList>
    </citation>
    <scope>NUCLEOTIDE SEQUENCE [LARGE SCALE GENOMIC DNA]</scope>
    <source>
        <strain evidence="8">ATCC 23193 / DSM 2154 / NCIB 8452 / DL</strain>
    </source>
</reference>
<reference evidence="7 8" key="2">
    <citation type="journal article" date="2012" name="Stand. Genomic Sci.">
        <title>Complete genome sequence of the sulfate-reducing firmicute Desulfotomaculum ruminis type strain (DL(T)).</title>
        <authorList>
            <person name="Spring S."/>
            <person name="Visser M."/>
            <person name="Lu M."/>
            <person name="Copeland A."/>
            <person name="Lapidus A."/>
            <person name="Lucas S."/>
            <person name="Cheng J.F."/>
            <person name="Han C."/>
            <person name="Tapia R."/>
            <person name="Goodwin L.A."/>
            <person name="Pitluck S."/>
            <person name="Ivanova N."/>
            <person name="Land M."/>
            <person name="Hauser L."/>
            <person name="Larimer F."/>
            <person name="Rohde M."/>
            <person name="Goker M."/>
            <person name="Detter J.C."/>
            <person name="Kyrpides N.C."/>
            <person name="Woyke T."/>
            <person name="Schaap P.J."/>
            <person name="Plugge C.M."/>
            <person name="Muyzer G."/>
            <person name="Kuever J."/>
            <person name="Pereira I.A."/>
            <person name="Parshina S.N."/>
            <person name="Bernier-Latmani R."/>
            <person name="Stams A.J."/>
            <person name="Klenk H.P."/>
        </authorList>
    </citation>
    <scope>NUCLEOTIDE SEQUENCE [LARGE SCALE GENOMIC DNA]</scope>
    <source>
        <strain evidence="8">ATCC 23193 / DSM 2154 / NCIB 8452 / DL</strain>
    </source>
</reference>
<dbReference type="PANTHER" id="PTHR20982:SF3">
    <property type="entry name" value="MITOCHONDRIAL RIBOSOME RECYCLING FACTOR PSEUDO 1"/>
    <property type="match status" value="1"/>
</dbReference>